<dbReference type="SUPFAM" id="SSF50370">
    <property type="entry name" value="Ricin B-like lectins"/>
    <property type="match status" value="1"/>
</dbReference>
<organism evidence="2 3">
    <name type="scientific">Lentzea kristufekii</name>
    <dbReference type="NCBI Taxonomy" id="3095430"/>
    <lineage>
        <taxon>Bacteria</taxon>
        <taxon>Bacillati</taxon>
        <taxon>Actinomycetota</taxon>
        <taxon>Actinomycetes</taxon>
        <taxon>Pseudonocardiales</taxon>
        <taxon>Pseudonocardiaceae</taxon>
        <taxon>Lentzea</taxon>
    </lineage>
</organism>
<sequence>MLYTDMGVLFLDEDLGDFAKWEIREVGVVPPPVLTNVVRLKNAGSGRCVANPRFDEVTAVPCVATARAQRWKAETDDLGHFKITNAATGRVLMVTSTGVLATHPYWGFTLAQKWESPAA</sequence>
<dbReference type="InterPro" id="IPR000772">
    <property type="entry name" value="Ricin_B_lectin"/>
</dbReference>
<evidence type="ECO:0000259" key="1">
    <source>
        <dbReference type="Pfam" id="PF14200"/>
    </source>
</evidence>
<feature type="domain" description="Ricin B lectin" evidence="1">
    <location>
        <begin position="20"/>
        <end position="96"/>
    </location>
</feature>
<evidence type="ECO:0000313" key="3">
    <source>
        <dbReference type="Proteomes" id="UP001271792"/>
    </source>
</evidence>
<comment type="caution">
    <text evidence="2">The sequence shown here is derived from an EMBL/GenBank/DDBJ whole genome shotgun (WGS) entry which is preliminary data.</text>
</comment>
<dbReference type="Proteomes" id="UP001271792">
    <property type="component" value="Unassembled WGS sequence"/>
</dbReference>
<reference evidence="2 3" key="1">
    <citation type="submission" date="2023-11" db="EMBL/GenBank/DDBJ databases">
        <title>Lentzea sokolovensis, sp. nov., Lentzea kristufkii, sp. nov., and Lentzea miocenensis, sp. nov., rare actinobacteria from Sokolov Coal Basin, Miocene lacustrine sediment, Czech Republic.</title>
        <authorList>
            <person name="Lara A."/>
            <person name="Kotroba L."/>
            <person name="Nouioui I."/>
            <person name="Neumann-Schaal M."/>
            <person name="Mast Y."/>
            <person name="Chronakova A."/>
        </authorList>
    </citation>
    <scope>NUCLEOTIDE SEQUENCE [LARGE SCALE GENOMIC DNA]</scope>
    <source>
        <strain evidence="2 3">BCCO 10_0798</strain>
    </source>
</reference>
<dbReference type="PROSITE" id="PS50231">
    <property type="entry name" value="RICIN_B_LECTIN"/>
    <property type="match status" value="1"/>
</dbReference>
<evidence type="ECO:0000313" key="2">
    <source>
        <dbReference type="EMBL" id="MDX8048114.1"/>
    </source>
</evidence>
<dbReference type="InterPro" id="IPR035992">
    <property type="entry name" value="Ricin_B-like_lectins"/>
</dbReference>
<dbReference type="RefSeq" id="WP_319982257.1">
    <property type="nucleotide sequence ID" value="NZ_JAXAVV010000001.1"/>
</dbReference>
<accession>A0ABU4TIM0</accession>
<name>A0ABU4TIM0_9PSEU</name>
<dbReference type="EMBL" id="JAXAVV010000001">
    <property type="protein sequence ID" value="MDX8048114.1"/>
    <property type="molecule type" value="Genomic_DNA"/>
</dbReference>
<dbReference type="Pfam" id="PF14200">
    <property type="entry name" value="RicinB_lectin_2"/>
    <property type="match status" value="1"/>
</dbReference>
<dbReference type="Gene3D" id="2.80.10.50">
    <property type="match status" value="1"/>
</dbReference>
<gene>
    <name evidence="2" type="ORF">SK571_01850</name>
</gene>
<protein>
    <submittedName>
        <fullName evidence="2">RICIN domain-containing protein</fullName>
    </submittedName>
</protein>
<proteinExistence type="predicted"/>
<keyword evidence="3" id="KW-1185">Reference proteome</keyword>